<evidence type="ECO:0000313" key="2">
    <source>
        <dbReference type="EMBL" id="EHR77706.1"/>
    </source>
</evidence>
<dbReference type="STRING" id="523849.OCC_09796"/>
<dbReference type="InterPro" id="IPR002760">
    <property type="entry name" value="O_anti_polymase"/>
</dbReference>
<keyword evidence="1" id="KW-0812">Transmembrane</keyword>
<protein>
    <recommendedName>
        <fullName evidence="4">Oligosaccharide repeat unit polymerase</fullName>
    </recommendedName>
</protein>
<dbReference type="RefSeq" id="WP_004069900.1">
    <property type="nucleotide sequence ID" value="NC_022084.1"/>
</dbReference>
<feature type="transmembrane region" description="Helical" evidence="1">
    <location>
        <begin position="64"/>
        <end position="97"/>
    </location>
</feature>
<sequence>MKSDRIFALFLATYLSLALLGKFAFKSYLGELNLSALLYALTFSLTLFLGYNSEKRFNLPFERAYVYLILSILVSSAAGILGVVAVLTVLFGGMLILRRSVDGYYKHAYYAGIALVVILPLLAMCKGVIPILNPQTRYSDLKDLYLASALFASFLLAYKPSLIVFLVGEAFAVVSTFRSNALIIFLAYLFRAEKKELKRLLIIGVPLVGLAFLARFYATKSVYSIWKLGFAQSLVYRAGFSYMVYEKLFSLGMPVGKFGLLLNPNAREYVAALFGKANNYTYTIFGQPAYDLGIFGLFEAFLMGVALRDSERLPAFKALSLTFLILAIENGFDALNFGILMVSAYFALFLSKDIATIGGIENAC</sequence>
<evidence type="ECO:0000256" key="1">
    <source>
        <dbReference type="SAM" id="Phobius"/>
    </source>
</evidence>
<feature type="transmembrane region" description="Helical" evidence="1">
    <location>
        <begin position="34"/>
        <end position="52"/>
    </location>
</feature>
<gene>
    <name evidence="2" type="ORF">OCC_09796</name>
</gene>
<dbReference type="AlphaFoldDB" id="H3ZQY0"/>
<keyword evidence="1" id="KW-1133">Transmembrane helix</keyword>
<dbReference type="EMBL" id="CP006670">
    <property type="protein sequence ID" value="EHR77706.1"/>
    <property type="molecule type" value="Genomic_DNA"/>
</dbReference>
<organism evidence="2 3">
    <name type="scientific">Thermococcus litoralis (strain ATCC 51850 / DSM 5473 / JCM 8560 / NS-C)</name>
    <dbReference type="NCBI Taxonomy" id="523849"/>
    <lineage>
        <taxon>Archaea</taxon>
        <taxon>Methanobacteriati</taxon>
        <taxon>Methanobacteriota</taxon>
        <taxon>Thermococci</taxon>
        <taxon>Thermococcales</taxon>
        <taxon>Thermococcaceae</taxon>
        <taxon>Thermococcus</taxon>
    </lineage>
</organism>
<dbReference type="GeneID" id="16549044"/>
<evidence type="ECO:0000313" key="3">
    <source>
        <dbReference type="Proteomes" id="UP000015502"/>
    </source>
</evidence>
<feature type="transmembrane region" description="Helical" evidence="1">
    <location>
        <begin position="170"/>
        <end position="188"/>
    </location>
</feature>
<dbReference type="Proteomes" id="UP000015502">
    <property type="component" value="Chromosome"/>
</dbReference>
<feature type="transmembrane region" description="Helical" evidence="1">
    <location>
        <begin position="200"/>
        <end position="218"/>
    </location>
</feature>
<accession>H3ZQY0</accession>
<feature type="transmembrane region" description="Helical" evidence="1">
    <location>
        <begin position="109"/>
        <end position="132"/>
    </location>
</feature>
<dbReference type="KEGG" id="tlt:OCC_09796"/>
<proteinExistence type="predicted"/>
<keyword evidence="1" id="KW-0472">Membrane</keyword>
<dbReference type="OrthoDB" id="102256at2157"/>
<dbReference type="Pfam" id="PF01901">
    <property type="entry name" value="O_anti_polymase"/>
    <property type="match status" value="1"/>
</dbReference>
<feature type="transmembrane region" description="Helical" evidence="1">
    <location>
        <begin position="289"/>
        <end position="307"/>
    </location>
</feature>
<name>H3ZQY0_THELN</name>
<dbReference type="PaxDb" id="523849-OCC_09796"/>
<feature type="transmembrane region" description="Helical" evidence="1">
    <location>
        <begin position="144"/>
        <end position="164"/>
    </location>
</feature>
<dbReference type="HOGENOM" id="CLU_779923_0_0_2"/>
<reference evidence="2 3" key="1">
    <citation type="journal article" date="2012" name="J. Bacteriol.">
        <title>Genome sequence of the model hyperthermophilic archaeon Thermococcus litoralis NS-C.</title>
        <authorList>
            <person name="Gardner A.F."/>
            <person name="Kumar S."/>
            <person name="Perler F.B."/>
        </authorList>
    </citation>
    <scope>NUCLEOTIDE SEQUENCE [LARGE SCALE GENOMIC DNA]</scope>
    <source>
        <strain evidence="3">ATCC 51850 / DSM 5473 / JCM 8560 / NS-C</strain>
    </source>
</reference>
<evidence type="ECO:0008006" key="4">
    <source>
        <dbReference type="Google" id="ProtNLM"/>
    </source>
</evidence>
<feature type="transmembrane region" description="Helical" evidence="1">
    <location>
        <begin position="319"/>
        <end position="348"/>
    </location>
</feature>
<keyword evidence="3" id="KW-1185">Reference proteome</keyword>